<keyword evidence="7" id="KW-1210">Necrosis</keyword>
<dbReference type="InterPro" id="IPR041263">
    <property type="entry name" value="Gasdermin_PUB"/>
</dbReference>
<evidence type="ECO:0000256" key="8">
    <source>
        <dbReference type="ARBA" id="ARBA00022692"/>
    </source>
</evidence>
<name>A0AAD9E5N0_9TELE</name>
<evidence type="ECO:0000256" key="1">
    <source>
        <dbReference type="ARBA" id="ARBA00004496"/>
    </source>
</evidence>
<evidence type="ECO:0000256" key="3">
    <source>
        <dbReference type="ARBA" id="ARBA00009279"/>
    </source>
</evidence>
<keyword evidence="5" id="KW-1003">Cell membrane</keyword>
<evidence type="ECO:0008006" key="16">
    <source>
        <dbReference type="Google" id="ProtNLM"/>
    </source>
</evidence>
<dbReference type="AlphaFoldDB" id="A0AAD9E5N0"/>
<evidence type="ECO:0000256" key="4">
    <source>
        <dbReference type="ARBA" id="ARBA00022452"/>
    </source>
</evidence>
<keyword evidence="4" id="KW-1134">Transmembrane beta strand</keyword>
<evidence type="ECO:0000256" key="5">
    <source>
        <dbReference type="ARBA" id="ARBA00022475"/>
    </source>
</evidence>
<dbReference type="Pfam" id="PF17708">
    <property type="entry name" value="Gasdermin_C"/>
    <property type="match status" value="1"/>
</dbReference>
<proteinExistence type="inferred from homology"/>
<dbReference type="EMBL" id="JAROKS010000003">
    <property type="protein sequence ID" value="KAK1805308.1"/>
    <property type="molecule type" value="Genomic_DNA"/>
</dbReference>
<keyword evidence="6" id="KW-0963">Cytoplasm</keyword>
<evidence type="ECO:0000256" key="10">
    <source>
        <dbReference type="ARBA" id="ARBA00023139"/>
    </source>
</evidence>
<sequence length="454" mass="50462">MFDKATQRLVRRIDPDGELIAVSRLNDSEKLKPLAVVMKCPTKLPWQKMKYRPTVFTLNDLLLGEPIQPVLEKTDLVNYEEKHKGNTTGSLEAGGGAFSVSAQGSGASTFSSSLGALCKENVNLQQLIMDSRERLKVDLQHPLLKQNLGKPKSKQLFTLVMERIFTTSNQKINYNSKEEGSCNTILKSLKFDTAQMSFKQSGSLQFDTDISMEIPSHTILAYSVKELNIKNDSHFALVGVRNYLCVLAQLSHESCSSLLLKFQQILLDRELLSTLESKLDDLVYGDAPCLFQTTCSHASDQFIDTFWDLLQPETTSENRLSTDSPNNGASMKLSEQSQPVLTAVNILMNAAMGLTDDGLHLLQGFCASEVLNELNDLVNLLTDDSQPVLFTSLPAPLQNEDMLWRVEQLFSSSNVVLKIEAGKLWTETTCNSGHLPYILCTVIHGLAYLSDTQK</sequence>
<dbReference type="PANTHER" id="PTHR15207:SF3">
    <property type="entry name" value="DEAFNESS, AUTOSOMAL DOMINANT 5-RELATED"/>
    <property type="match status" value="1"/>
</dbReference>
<keyword evidence="15" id="KW-1185">Reference proteome</keyword>
<evidence type="ECO:0000256" key="7">
    <source>
        <dbReference type="ARBA" id="ARBA00022590"/>
    </source>
</evidence>
<feature type="domain" description="Gasdermin pore forming" evidence="12">
    <location>
        <begin position="1"/>
        <end position="238"/>
    </location>
</feature>
<protein>
    <recommendedName>
        <fullName evidence="16">Gasdermin Eb</fullName>
    </recommendedName>
</protein>
<comment type="similarity">
    <text evidence="3">Belongs to the gasdermin family.</text>
</comment>
<evidence type="ECO:0000256" key="11">
    <source>
        <dbReference type="ARBA" id="ARBA00023288"/>
    </source>
</evidence>
<keyword evidence="8" id="KW-0812">Transmembrane</keyword>
<evidence type="ECO:0000256" key="9">
    <source>
        <dbReference type="ARBA" id="ARBA00023136"/>
    </source>
</evidence>
<dbReference type="PANTHER" id="PTHR15207">
    <property type="entry name" value="NONSYNDROMIC HEARING IMPAIRMENT PROTEIN"/>
    <property type="match status" value="1"/>
</dbReference>
<reference evidence="14" key="1">
    <citation type="submission" date="2023-03" db="EMBL/GenBank/DDBJ databases">
        <title>Electrophorus voltai genome.</title>
        <authorList>
            <person name="Bian C."/>
        </authorList>
    </citation>
    <scope>NUCLEOTIDE SEQUENCE</scope>
    <source>
        <strain evidence="14">CB-2022</strain>
        <tissue evidence="14">Muscle</tissue>
    </source>
</reference>
<dbReference type="GO" id="GO:0005737">
    <property type="term" value="C:cytoplasm"/>
    <property type="evidence" value="ECO:0007669"/>
    <property type="project" value="UniProtKB-SubCell"/>
</dbReference>
<feature type="domain" description="Gasdermin PUB" evidence="13">
    <location>
        <begin position="244"/>
        <end position="418"/>
    </location>
</feature>
<dbReference type="Pfam" id="PF04598">
    <property type="entry name" value="Gasdermin"/>
    <property type="match status" value="1"/>
</dbReference>
<keyword evidence="9" id="KW-0472">Membrane</keyword>
<evidence type="ECO:0000256" key="2">
    <source>
        <dbReference type="ARBA" id="ARBA00004651"/>
    </source>
</evidence>
<evidence type="ECO:0000259" key="12">
    <source>
        <dbReference type="Pfam" id="PF04598"/>
    </source>
</evidence>
<evidence type="ECO:0000313" key="15">
    <source>
        <dbReference type="Proteomes" id="UP001239994"/>
    </source>
</evidence>
<dbReference type="Proteomes" id="UP001239994">
    <property type="component" value="Unassembled WGS sequence"/>
</dbReference>
<evidence type="ECO:0000259" key="13">
    <source>
        <dbReference type="Pfam" id="PF17708"/>
    </source>
</evidence>
<dbReference type="GO" id="GO:0012501">
    <property type="term" value="P:programmed cell death"/>
    <property type="evidence" value="ECO:0007669"/>
    <property type="project" value="UniProtKB-KW"/>
</dbReference>
<evidence type="ECO:0000313" key="14">
    <source>
        <dbReference type="EMBL" id="KAK1805308.1"/>
    </source>
</evidence>
<organism evidence="14 15">
    <name type="scientific">Electrophorus voltai</name>
    <dbReference type="NCBI Taxonomy" id="2609070"/>
    <lineage>
        <taxon>Eukaryota</taxon>
        <taxon>Metazoa</taxon>
        <taxon>Chordata</taxon>
        <taxon>Craniata</taxon>
        <taxon>Vertebrata</taxon>
        <taxon>Euteleostomi</taxon>
        <taxon>Actinopterygii</taxon>
        <taxon>Neopterygii</taxon>
        <taxon>Teleostei</taxon>
        <taxon>Ostariophysi</taxon>
        <taxon>Gymnotiformes</taxon>
        <taxon>Gymnotoidei</taxon>
        <taxon>Gymnotidae</taxon>
        <taxon>Electrophorus</taxon>
    </lineage>
</organism>
<dbReference type="InterPro" id="IPR042377">
    <property type="entry name" value="GSDME"/>
</dbReference>
<keyword evidence="10" id="KW-0564">Palmitate</keyword>
<evidence type="ECO:0000256" key="6">
    <source>
        <dbReference type="ARBA" id="ARBA00022490"/>
    </source>
</evidence>
<gene>
    <name evidence="14" type="ORF">P4O66_019641</name>
</gene>
<keyword evidence="11" id="KW-0449">Lipoprotein</keyword>
<dbReference type="InterPro" id="IPR040460">
    <property type="entry name" value="Gasdermin_pore"/>
</dbReference>
<comment type="caution">
    <text evidence="14">The sequence shown here is derived from an EMBL/GenBank/DDBJ whole genome shotgun (WGS) entry which is preliminary data.</text>
</comment>
<comment type="subcellular location">
    <subcellularLocation>
        <location evidence="2">Cell membrane</location>
        <topology evidence="2">Multi-pass membrane protein</topology>
    </subcellularLocation>
    <subcellularLocation>
        <location evidence="1">Cytoplasm</location>
    </subcellularLocation>
</comment>
<dbReference type="GO" id="GO:0005886">
    <property type="term" value="C:plasma membrane"/>
    <property type="evidence" value="ECO:0007669"/>
    <property type="project" value="UniProtKB-SubCell"/>
</dbReference>
<accession>A0AAD9E5N0</accession>